<comment type="caution">
    <text evidence="1">The sequence shown here is derived from an EMBL/GenBank/DDBJ whole genome shotgun (WGS) entry which is preliminary data.</text>
</comment>
<protein>
    <submittedName>
        <fullName evidence="1">Uncharacterized protein</fullName>
    </submittedName>
</protein>
<reference evidence="1 2" key="1">
    <citation type="journal article" date="2019" name="Sci. Rep.">
        <title>Orb-weaving spider Araneus ventricosus genome elucidates the spidroin gene catalogue.</title>
        <authorList>
            <person name="Kono N."/>
            <person name="Nakamura H."/>
            <person name="Ohtoshi R."/>
            <person name="Moran D.A.P."/>
            <person name="Shinohara A."/>
            <person name="Yoshida Y."/>
            <person name="Fujiwara M."/>
            <person name="Mori M."/>
            <person name="Tomita M."/>
            <person name="Arakawa K."/>
        </authorList>
    </citation>
    <scope>NUCLEOTIDE SEQUENCE [LARGE SCALE GENOMIC DNA]</scope>
</reference>
<dbReference type="AlphaFoldDB" id="A0A4Y2IYQ8"/>
<name>A0A4Y2IYQ8_ARAVE</name>
<proteinExistence type="predicted"/>
<sequence length="175" mass="20001">MLSIVFGVWDAETRKRISETELECSVSISPVVPLFPKMIKDISSVKILSRGNLKDRPDTGEEENNEELENCPTVPQVGTKAEKRLRHFSHLWHPTFSFHPETRRSPNHFLERLSSLFPSGYDVVKLYHSFRNTRGIKEKTATVIWLPSMLGEDQEAISGITLIERCSRATDGYAR</sequence>
<dbReference type="Proteomes" id="UP000499080">
    <property type="component" value="Unassembled WGS sequence"/>
</dbReference>
<dbReference type="EMBL" id="BGPR01003033">
    <property type="protein sequence ID" value="GBM82774.1"/>
    <property type="molecule type" value="Genomic_DNA"/>
</dbReference>
<evidence type="ECO:0000313" key="2">
    <source>
        <dbReference type="Proteomes" id="UP000499080"/>
    </source>
</evidence>
<evidence type="ECO:0000313" key="1">
    <source>
        <dbReference type="EMBL" id="GBM82774.1"/>
    </source>
</evidence>
<gene>
    <name evidence="1" type="ORF">AVEN_259911_1</name>
</gene>
<keyword evidence="2" id="KW-1185">Reference proteome</keyword>
<organism evidence="1 2">
    <name type="scientific">Araneus ventricosus</name>
    <name type="common">Orbweaver spider</name>
    <name type="synonym">Epeira ventricosa</name>
    <dbReference type="NCBI Taxonomy" id="182803"/>
    <lineage>
        <taxon>Eukaryota</taxon>
        <taxon>Metazoa</taxon>
        <taxon>Ecdysozoa</taxon>
        <taxon>Arthropoda</taxon>
        <taxon>Chelicerata</taxon>
        <taxon>Arachnida</taxon>
        <taxon>Araneae</taxon>
        <taxon>Araneomorphae</taxon>
        <taxon>Entelegynae</taxon>
        <taxon>Araneoidea</taxon>
        <taxon>Araneidae</taxon>
        <taxon>Araneus</taxon>
    </lineage>
</organism>
<accession>A0A4Y2IYQ8</accession>